<comment type="caution">
    <text evidence="2">The sequence shown here is derived from an EMBL/GenBank/DDBJ whole genome shotgun (WGS) entry which is preliminary data.</text>
</comment>
<feature type="transmembrane region" description="Helical" evidence="1">
    <location>
        <begin position="135"/>
        <end position="152"/>
    </location>
</feature>
<feature type="transmembrane region" description="Helical" evidence="1">
    <location>
        <begin position="206"/>
        <end position="227"/>
    </location>
</feature>
<dbReference type="EMBL" id="BAABAQ010000018">
    <property type="protein sequence ID" value="GAA4207956.1"/>
    <property type="molecule type" value="Genomic_DNA"/>
</dbReference>
<dbReference type="Proteomes" id="UP001501251">
    <property type="component" value="Unassembled WGS sequence"/>
</dbReference>
<organism evidence="2 3">
    <name type="scientific">Streptosporangium oxazolinicum</name>
    <dbReference type="NCBI Taxonomy" id="909287"/>
    <lineage>
        <taxon>Bacteria</taxon>
        <taxon>Bacillati</taxon>
        <taxon>Actinomycetota</taxon>
        <taxon>Actinomycetes</taxon>
        <taxon>Streptosporangiales</taxon>
        <taxon>Streptosporangiaceae</taxon>
        <taxon>Streptosporangium</taxon>
    </lineage>
</organism>
<feature type="transmembrane region" description="Helical" evidence="1">
    <location>
        <begin position="21"/>
        <end position="39"/>
    </location>
</feature>
<keyword evidence="3" id="KW-1185">Reference proteome</keyword>
<evidence type="ECO:0000313" key="3">
    <source>
        <dbReference type="Proteomes" id="UP001501251"/>
    </source>
</evidence>
<sequence>MAPEALEVRRGWRIVGLTIRSILLIVLIFGVLITVLSATPLPGTRAELRAAAAADRVSFVEHDGGNGAISYVRWAQGPLLWREIRPQMLPDDSLPSTRAELRQDLGPSRARVVERDHSGGMAWIPGWVADMPGPIGGPWLIGSWILTFLIMLGSTPRLGNRWAWFWLFTAGQVGAILFLLLEPRPLWFAAGRVPAPRERLGGGRGFLLAIGVSMLSSGLLLVVGYLLSLVRG</sequence>
<dbReference type="RefSeq" id="WP_344922809.1">
    <property type="nucleotide sequence ID" value="NZ_BAABAQ010000018.1"/>
</dbReference>
<evidence type="ECO:0000313" key="2">
    <source>
        <dbReference type="EMBL" id="GAA4207956.1"/>
    </source>
</evidence>
<gene>
    <name evidence="2" type="ORF">GCM10022252_72340</name>
</gene>
<reference evidence="3" key="1">
    <citation type="journal article" date="2019" name="Int. J. Syst. Evol. Microbiol.">
        <title>The Global Catalogue of Microorganisms (GCM) 10K type strain sequencing project: providing services to taxonomists for standard genome sequencing and annotation.</title>
        <authorList>
            <consortium name="The Broad Institute Genomics Platform"/>
            <consortium name="The Broad Institute Genome Sequencing Center for Infectious Disease"/>
            <person name="Wu L."/>
            <person name="Ma J."/>
        </authorList>
    </citation>
    <scope>NUCLEOTIDE SEQUENCE [LARGE SCALE GENOMIC DNA]</scope>
    <source>
        <strain evidence="3">JCM 17388</strain>
    </source>
</reference>
<accession>A0ABP8BJ87</accession>
<proteinExistence type="predicted"/>
<keyword evidence="1" id="KW-1133">Transmembrane helix</keyword>
<keyword evidence="1" id="KW-0472">Membrane</keyword>
<feature type="transmembrane region" description="Helical" evidence="1">
    <location>
        <begin position="164"/>
        <end position="181"/>
    </location>
</feature>
<evidence type="ECO:0000256" key="1">
    <source>
        <dbReference type="SAM" id="Phobius"/>
    </source>
</evidence>
<protein>
    <submittedName>
        <fullName evidence="2">Uncharacterized protein</fullName>
    </submittedName>
</protein>
<keyword evidence="1" id="KW-0812">Transmembrane</keyword>
<name>A0ABP8BJ87_9ACTN</name>